<dbReference type="EMBL" id="BMIU01000005">
    <property type="protein sequence ID" value="GGF26223.1"/>
    <property type="molecule type" value="Genomic_DNA"/>
</dbReference>
<protein>
    <submittedName>
        <fullName evidence="1">Uncharacterized protein</fullName>
    </submittedName>
</protein>
<evidence type="ECO:0000313" key="1">
    <source>
        <dbReference type="EMBL" id="GGF26223.1"/>
    </source>
</evidence>
<evidence type="ECO:0000313" key="2">
    <source>
        <dbReference type="Proteomes" id="UP000647339"/>
    </source>
</evidence>
<keyword evidence="2" id="KW-1185">Reference proteome</keyword>
<dbReference type="Proteomes" id="UP000647339">
    <property type="component" value="Unassembled WGS sequence"/>
</dbReference>
<sequence>MDMKLNQDFSDHVLLSEMDVFGKPKGVLDFIPLMEREFSRVENIIGKELTPEAAYYYYDFYDMAFEIKVMLKGKSAAVKDVWGKEAIERNLEACEQLGEMKLWNTLMSVVKMDHLDHGYLEKKIKDKTILKILRALKDSFR</sequence>
<proteinExistence type="predicted"/>
<reference evidence="2" key="1">
    <citation type="journal article" date="2019" name="Int. J. Syst. Evol. Microbiol.">
        <title>The Global Catalogue of Microorganisms (GCM) 10K type strain sequencing project: providing services to taxonomists for standard genome sequencing and annotation.</title>
        <authorList>
            <consortium name="The Broad Institute Genomics Platform"/>
            <consortium name="The Broad Institute Genome Sequencing Center for Infectious Disease"/>
            <person name="Wu L."/>
            <person name="Ma J."/>
        </authorList>
    </citation>
    <scope>NUCLEOTIDE SEQUENCE [LARGE SCALE GENOMIC DNA]</scope>
    <source>
        <strain evidence="2">CGMCC 1.15407</strain>
    </source>
</reference>
<organism evidence="1 2">
    <name type="scientific">Echinicola rosea</name>
    <dbReference type="NCBI Taxonomy" id="1807691"/>
    <lineage>
        <taxon>Bacteria</taxon>
        <taxon>Pseudomonadati</taxon>
        <taxon>Bacteroidota</taxon>
        <taxon>Cytophagia</taxon>
        <taxon>Cytophagales</taxon>
        <taxon>Cyclobacteriaceae</taxon>
        <taxon>Echinicola</taxon>
    </lineage>
</organism>
<name>A0ABQ1USP4_9BACT</name>
<accession>A0ABQ1USP4</accession>
<comment type="caution">
    <text evidence="1">The sequence shown here is derived from an EMBL/GenBank/DDBJ whole genome shotgun (WGS) entry which is preliminary data.</text>
</comment>
<gene>
    <name evidence="1" type="ORF">GCM10011339_12890</name>
</gene>